<dbReference type="AlphaFoldDB" id="A0A9P8LAS3"/>
<accession>A0A9P8LAS3</accession>
<evidence type="ECO:0000313" key="1">
    <source>
        <dbReference type="EMBL" id="KAH0558744.1"/>
    </source>
</evidence>
<organism evidence="1 2">
    <name type="scientific">Trichoglossum hirsutum</name>
    <dbReference type="NCBI Taxonomy" id="265104"/>
    <lineage>
        <taxon>Eukaryota</taxon>
        <taxon>Fungi</taxon>
        <taxon>Dikarya</taxon>
        <taxon>Ascomycota</taxon>
        <taxon>Pezizomycotina</taxon>
        <taxon>Geoglossomycetes</taxon>
        <taxon>Geoglossales</taxon>
        <taxon>Geoglossaceae</taxon>
        <taxon>Trichoglossum</taxon>
    </lineage>
</organism>
<comment type="caution">
    <text evidence="1">The sequence shown here is derived from an EMBL/GenBank/DDBJ whole genome shotgun (WGS) entry which is preliminary data.</text>
</comment>
<protein>
    <submittedName>
        <fullName evidence="1">Uncharacterized protein</fullName>
    </submittedName>
</protein>
<keyword evidence="2" id="KW-1185">Reference proteome</keyword>
<dbReference type="Proteomes" id="UP000750711">
    <property type="component" value="Unassembled WGS sequence"/>
</dbReference>
<gene>
    <name evidence="1" type="ORF">GP486_004613</name>
</gene>
<dbReference type="EMBL" id="JAGHQM010000752">
    <property type="protein sequence ID" value="KAH0558744.1"/>
    <property type="molecule type" value="Genomic_DNA"/>
</dbReference>
<sequence>MSGHRGCSSPPLKRQRVGVLHSVATKELQHHGQPSFRESEPVVEQAEKYRLGTVRLPLDSLDFHWDESAGKNRQINPAHVGKLHLLFLQEGLKRKSPDNHLKVACRKSDVENILNVLTEQSPTGRAYDREKLVEAMRHRSPRDEQDEEFEWPLLHQWESVNGKAELMDGQHRVEALKLYIQRTGAVDQGWWPCALYDKDAMPDKLNIKLRANRRGATLPDSHGQIWQELHRLSEAGSVFTGNANSMRQEMLDELGLGGTVKFPIRRLVTLWRNIKWRDMITRWCETTVGRETFNVSSWDEMYWFEKFNNVLTILDRLGNGNADRIMLSDLTALAMMRRPQDTSEILELFFPLLPSISGSQSRAARRQNFLEALSQEEYSIAHRYVTESGDLVFEDLSHSMKRIRQEGKMISLIMTHVSGWLNYKPYQVVNEHVNNKPPIRDSFILALRVKDDRTATEESLSLQNDIIRFVAERGADLNNPAISQFLNELPDNPDCNYIERFRAEVWRDLLVVVRGRVGPNFKNGCMTSFNVDDPACIVSMPVSAITRRLALQCTRVALVTLMSHEAMTIKSGYHLVLTYNLIYYPEVALSTATLGGGKARLHNIFVGWKNSLVKDTIGCPRVLACILNQEYTEANFSPSQLKDKDNQGTLFVTELPIIAASECGSQSDTKHEVRASED</sequence>
<evidence type="ECO:0000313" key="2">
    <source>
        <dbReference type="Proteomes" id="UP000750711"/>
    </source>
</evidence>
<reference evidence="1" key="1">
    <citation type="submission" date="2021-03" db="EMBL/GenBank/DDBJ databases">
        <title>Comparative genomics and phylogenomic investigation of the class Geoglossomycetes provide insights into ecological specialization and systematics.</title>
        <authorList>
            <person name="Melie T."/>
            <person name="Pirro S."/>
            <person name="Miller A.N."/>
            <person name="Quandt A."/>
        </authorList>
    </citation>
    <scope>NUCLEOTIDE SEQUENCE</scope>
    <source>
        <strain evidence="1">CAQ_001_2017</strain>
    </source>
</reference>
<proteinExistence type="predicted"/>
<name>A0A9P8LAS3_9PEZI</name>